<keyword evidence="3" id="KW-1185">Reference proteome</keyword>
<proteinExistence type="predicted"/>
<dbReference type="Gene3D" id="3.60.21.10">
    <property type="match status" value="1"/>
</dbReference>
<dbReference type="CDD" id="cd00144">
    <property type="entry name" value="MPP_PPP_family"/>
    <property type="match status" value="1"/>
</dbReference>
<dbReference type="SUPFAM" id="SSF56300">
    <property type="entry name" value="Metallo-dependent phosphatases"/>
    <property type="match status" value="1"/>
</dbReference>
<comment type="caution">
    <text evidence="2">The sequence shown here is derived from an EMBL/GenBank/DDBJ whole genome shotgun (WGS) entry which is preliminary data.</text>
</comment>
<dbReference type="Proteomes" id="UP001215503">
    <property type="component" value="Unassembled WGS sequence"/>
</dbReference>
<organism evidence="2 3">
    <name type="scientific">Aquibaculum arenosum</name>
    <dbReference type="NCBI Taxonomy" id="3032591"/>
    <lineage>
        <taxon>Bacteria</taxon>
        <taxon>Pseudomonadati</taxon>
        <taxon>Pseudomonadota</taxon>
        <taxon>Alphaproteobacteria</taxon>
        <taxon>Rhodospirillales</taxon>
        <taxon>Rhodovibrionaceae</taxon>
        <taxon>Aquibaculum</taxon>
    </lineage>
</organism>
<accession>A0ABT5YKV3</accession>
<dbReference type="RefSeq" id="WP_275820990.1">
    <property type="nucleotide sequence ID" value="NZ_JARHUD010000003.1"/>
</dbReference>
<evidence type="ECO:0000259" key="1">
    <source>
        <dbReference type="Pfam" id="PF00149"/>
    </source>
</evidence>
<dbReference type="InterPro" id="IPR029052">
    <property type="entry name" value="Metallo-depent_PP-like"/>
</dbReference>
<dbReference type="InterPro" id="IPR004843">
    <property type="entry name" value="Calcineurin-like_PHP"/>
</dbReference>
<dbReference type="PANTHER" id="PTHR42850">
    <property type="entry name" value="METALLOPHOSPHOESTERASE"/>
    <property type="match status" value="1"/>
</dbReference>
<feature type="domain" description="Calcineurin-like phosphoesterase" evidence="1">
    <location>
        <begin position="11"/>
        <end position="204"/>
    </location>
</feature>
<name>A0ABT5YKV3_9PROT</name>
<dbReference type="Pfam" id="PF00149">
    <property type="entry name" value="Metallophos"/>
    <property type="match status" value="1"/>
</dbReference>
<protein>
    <submittedName>
        <fullName evidence="2">Metallophosphoesterase family protein</fullName>
    </submittedName>
</protein>
<evidence type="ECO:0000313" key="2">
    <source>
        <dbReference type="EMBL" id="MDF2095502.1"/>
    </source>
</evidence>
<gene>
    <name evidence="2" type="ORF">P2G67_05895</name>
</gene>
<evidence type="ECO:0000313" key="3">
    <source>
        <dbReference type="Proteomes" id="UP001215503"/>
    </source>
</evidence>
<dbReference type="EMBL" id="JARHUD010000003">
    <property type="protein sequence ID" value="MDF2095502.1"/>
    <property type="molecule type" value="Genomic_DNA"/>
</dbReference>
<reference evidence="2 3" key="1">
    <citation type="submission" date="2023-03" db="EMBL/GenBank/DDBJ databases">
        <title>Fodinicurvata sp. CAU 1616 isolated from sea sendiment.</title>
        <authorList>
            <person name="Kim W."/>
        </authorList>
    </citation>
    <scope>NUCLEOTIDE SEQUENCE [LARGE SCALE GENOMIC DNA]</scope>
    <source>
        <strain evidence="2 3">CAU 1616</strain>
    </source>
</reference>
<sequence length="256" mass="27737">MSRYAAPPDTRLYAIGDIHGEAALLELLLERIEADAAAHPATRHVLIYLGDYVDRGPASCEVLDRLVAGPPQGFEQVCLRGNHEEMMLGFLTGNPALGGLWLDYGGDETCRSYGVDPEERPAALAEALRARLPESHRALLWRLALSHREDGYFFAHAGVRPGVPLARQQRDDLIWIRGLFHRSDADHGGVVVHGHSPVAAPENHHNRINVDTGAVYGNALTAVVLAGQERAFLQVDARSGAFCEIPSAKESGSSTA</sequence>
<dbReference type="InterPro" id="IPR050126">
    <property type="entry name" value="Ap4A_hydrolase"/>
</dbReference>
<dbReference type="PANTHER" id="PTHR42850:SF4">
    <property type="entry name" value="ZINC-DEPENDENT ENDOPOLYPHOSPHATASE"/>
    <property type="match status" value="1"/>
</dbReference>